<dbReference type="SUPFAM" id="SSF46689">
    <property type="entry name" value="Homeodomain-like"/>
    <property type="match status" value="1"/>
</dbReference>
<dbReference type="RefSeq" id="WP_131050004.1">
    <property type="nucleotide sequence ID" value="NZ_CP112887.1"/>
</dbReference>
<evidence type="ECO:0000256" key="1">
    <source>
        <dbReference type="ARBA" id="ARBA00023015"/>
    </source>
</evidence>
<dbReference type="Gene3D" id="1.10.10.60">
    <property type="entry name" value="Homeodomain-like"/>
    <property type="match status" value="1"/>
</dbReference>
<protein>
    <submittedName>
        <fullName evidence="5">Helix-turn-helix domain-containing protein</fullName>
    </submittedName>
</protein>
<dbReference type="PANTHER" id="PTHR46796:SF13">
    <property type="entry name" value="HTH-TYPE TRANSCRIPTIONAL ACTIVATOR RHAS"/>
    <property type="match status" value="1"/>
</dbReference>
<gene>
    <name evidence="5" type="ORF">OR613_16245</name>
</gene>
<dbReference type="PANTHER" id="PTHR46796">
    <property type="entry name" value="HTH-TYPE TRANSCRIPTIONAL ACTIVATOR RHAS-RELATED"/>
    <property type="match status" value="1"/>
</dbReference>
<dbReference type="Pfam" id="PF20240">
    <property type="entry name" value="DUF6597"/>
    <property type="match status" value="1"/>
</dbReference>
<organism evidence="5 6">
    <name type="scientific">Klebsiella electrica</name>
    <dbReference type="NCBI Taxonomy" id="1259973"/>
    <lineage>
        <taxon>Bacteria</taxon>
        <taxon>Pseudomonadati</taxon>
        <taxon>Pseudomonadota</taxon>
        <taxon>Gammaproteobacteria</taxon>
        <taxon>Enterobacterales</taxon>
        <taxon>Enterobacteriaceae</taxon>
        <taxon>Klebsiella/Raoultella group</taxon>
        <taxon>Klebsiella</taxon>
    </lineage>
</organism>
<evidence type="ECO:0000256" key="2">
    <source>
        <dbReference type="ARBA" id="ARBA00023125"/>
    </source>
</evidence>
<evidence type="ECO:0000313" key="6">
    <source>
        <dbReference type="Proteomes" id="UP001210130"/>
    </source>
</evidence>
<sequence length="277" mass="31475">MSHALISGYADAIYPEQPWFVLNAAQHYSIMASANPAISHFYTFDVSAAADVTMAIPDGCVDIVFDCDTARPTARVCGTPLEAHSVELINGHRYFGVRFAPGIMPDFLDLMAEELTNREYDFAEVVPGARRACEQILRSAQFSQQVTLFDRYFTPRLARRTSSVTTCIIHTIQQLKGNIRIEQLETLTGYTCRTIQRQFRQDTGMSPKIFGRIMRCQTALNTLYKPGRHSFTTLALDLGFSDQSHFLREFKKLVSATPLEFQRRALGDAWDERLRYH</sequence>
<accession>A0AAJ5QPK6</accession>
<dbReference type="InterPro" id="IPR050204">
    <property type="entry name" value="AraC_XylS_family_regulators"/>
</dbReference>
<name>A0AAJ5QPK6_9ENTR</name>
<keyword evidence="6" id="KW-1185">Reference proteome</keyword>
<keyword evidence="3" id="KW-0804">Transcription</keyword>
<evidence type="ECO:0000259" key="4">
    <source>
        <dbReference type="PROSITE" id="PS01124"/>
    </source>
</evidence>
<evidence type="ECO:0000256" key="3">
    <source>
        <dbReference type="ARBA" id="ARBA00023163"/>
    </source>
</evidence>
<dbReference type="InterPro" id="IPR018060">
    <property type="entry name" value="HTH_AraC"/>
</dbReference>
<feature type="domain" description="HTH araC/xylS-type" evidence="4">
    <location>
        <begin position="162"/>
        <end position="264"/>
    </location>
</feature>
<keyword evidence="2" id="KW-0238">DNA-binding</keyword>
<dbReference type="Pfam" id="PF12833">
    <property type="entry name" value="HTH_18"/>
    <property type="match status" value="1"/>
</dbReference>
<evidence type="ECO:0000313" key="5">
    <source>
        <dbReference type="EMBL" id="WBW59583.1"/>
    </source>
</evidence>
<keyword evidence="1" id="KW-0805">Transcription regulation</keyword>
<dbReference type="SMART" id="SM00342">
    <property type="entry name" value="HTH_ARAC"/>
    <property type="match status" value="1"/>
</dbReference>
<proteinExistence type="predicted"/>
<dbReference type="GO" id="GO:0043565">
    <property type="term" value="F:sequence-specific DNA binding"/>
    <property type="evidence" value="ECO:0007669"/>
    <property type="project" value="InterPro"/>
</dbReference>
<dbReference type="EMBL" id="CP112887">
    <property type="protein sequence ID" value="WBW59583.1"/>
    <property type="molecule type" value="Genomic_DNA"/>
</dbReference>
<reference evidence="5 6" key="1">
    <citation type="journal article" date="2023" name="Microbiol. Resour. Announc.">
        <title>Complete Genome Sequence of the First Colistin-Resistant Raoultella electrica Strain.</title>
        <authorList>
            <person name="Aldeia C."/>
            <person name="Campos-Madueno E.I."/>
            <person name="Sendi P."/>
            <person name="Endimiani A."/>
        </authorList>
    </citation>
    <scope>NUCLEOTIDE SEQUENCE [LARGE SCALE GENOMIC DNA]</scope>
    <source>
        <strain evidence="5 6">S2-IND-01-C</strain>
    </source>
</reference>
<dbReference type="Proteomes" id="UP001210130">
    <property type="component" value="Chromosome"/>
</dbReference>
<dbReference type="PROSITE" id="PS01124">
    <property type="entry name" value="HTH_ARAC_FAMILY_2"/>
    <property type="match status" value="1"/>
</dbReference>
<dbReference type="AlphaFoldDB" id="A0AAJ5QPK6"/>
<dbReference type="InterPro" id="IPR009057">
    <property type="entry name" value="Homeodomain-like_sf"/>
</dbReference>
<dbReference type="GO" id="GO:0003700">
    <property type="term" value="F:DNA-binding transcription factor activity"/>
    <property type="evidence" value="ECO:0007669"/>
    <property type="project" value="InterPro"/>
</dbReference>
<dbReference type="InterPro" id="IPR046532">
    <property type="entry name" value="DUF6597"/>
</dbReference>